<dbReference type="InterPro" id="IPR036380">
    <property type="entry name" value="Isochorismatase-like_sf"/>
</dbReference>
<keyword evidence="2" id="KW-0378">Hydrolase</keyword>
<gene>
    <name evidence="4" type="ORF">SMAR0320_LOCUS24017</name>
</gene>
<accession>A0A7S2Q4V5</accession>
<dbReference type="InterPro" id="IPR050272">
    <property type="entry name" value="Isochorismatase-like_hydrls"/>
</dbReference>
<evidence type="ECO:0000256" key="1">
    <source>
        <dbReference type="ARBA" id="ARBA00006336"/>
    </source>
</evidence>
<dbReference type="AlphaFoldDB" id="A0A7S2Q4V5"/>
<proteinExistence type="inferred from homology"/>
<dbReference type="PANTHER" id="PTHR43540:SF6">
    <property type="entry name" value="ISOCHORISMATASE-LIKE DOMAIN-CONTAINING PROTEIN"/>
    <property type="match status" value="1"/>
</dbReference>
<dbReference type="CDD" id="cd00431">
    <property type="entry name" value="cysteine_hydrolases"/>
    <property type="match status" value="1"/>
</dbReference>
<dbReference type="PANTHER" id="PTHR43540">
    <property type="entry name" value="PEROXYUREIDOACRYLATE/UREIDOACRYLATE AMIDOHYDROLASE-RELATED"/>
    <property type="match status" value="1"/>
</dbReference>
<dbReference type="Pfam" id="PF00857">
    <property type="entry name" value="Isochorismatase"/>
    <property type="match status" value="1"/>
</dbReference>
<comment type="similarity">
    <text evidence="1">Belongs to the isochorismatase family.</text>
</comment>
<evidence type="ECO:0000313" key="4">
    <source>
        <dbReference type="EMBL" id="CAD9632630.1"/>
    </source>
</evidence>
<evidence type="ECO:0000256" key="2">
    <source>
        <dbReference type="ARBA" id="ARBA00022801"/>
    </source>
</evidence>
<name>A0A7S2Q4V5_9STRA</name>
<dbReference type="GO" id="GO:0016787">
    <property type="term" value="F:hydrolase activity"/>
    <property type="evidence" value="ECO:0007669"/>
    <property type="project" value="UniProtKB-KW"/>
</dbReference>
<dbReference type="EMBL" id="HBGZ01033507">
    <property type="protein sequence ID" value="CAD9632630.1"/>
    <property type="molecule type" value="Transcribed_RNA"/>
</dbReference>
<dbReference type="Gene3D" id="3.40.50.850">
    <property type="entry name" value="Isochorismatase-like"/>
    <property type="match status" value="1"/>
</dbReference>
<protein>
    <recommendedName>
        <fullName evidence="3">Isochorismatase-like domain-containing protein</fullName>
    </recommendedName>
</protein>
<sequence length="286" mass="32399">MKFSLKSSQKQNISPTSSTFKTVSYHCLTLDASKTALLIVDVQPEYWSESPQVRRDFPDFPKNISSLIQNCRERNAKRIIWIRADYSYERSPWLYQFSRLHEGRIQPIVRPSNKWEKFASPLEDEMIINKTSWSATTSGAGLLDTLKRDGIDTVLVCGLITSVCVQHTAFGVFEAGFRTILVDDACADRGRKRHDAALSLYGDYMYELRTVDSVGVELKEEEQKEKTTKKKKSWLGSVGGSVMSRRYKMAKSKSTDSLTTAMSIDDSISTIDGGADELLEYRELCI</sequence>
<reference evidence="4" key="1">
    <citation type="submission" date="2021-01" db="EMBL/GenBank/DDBJ databases">
        <authorList>
            <person name="Corre E."/>
            <person name="Pelletier E."/>
            <person name="Niang G."/>
            <person name="Scheremetjew M."/>
            <person name="Finn R."/>
            <person name="Kale V."/>
            <person name="Holt S."/>
            <person name="Cochrane G."/>
            <person name="Meng A."/>
            <person name="Brown T."/>
            <person name="Cohen L."/>
        </authorList>
    </citation>
    <scope>NUCLEOTIDE SEQUENCE</scope>
    <source>
        <strain evidence="4">SM1012Den-03</strain>
    </source>
</reference>
<organism evidence="4">
    <name type="scientific">Skeletonema marinoi</name>
    <dbReference type="NCBI Taxonomy" id="267567"/>
    <lineage>
        <taxon>Eukaryota</taxon>
        <taxon>Sar</taxon>
        <taxon>Stramenopiles</taxon>
        <taxon>Ochrophyta</taxon>
        <taxon>Bacillariophyta</taxon>
        <taxon>Coscinodiscophyceae</taxon>
        <taxon>Thalassiosirophycidae</taxon>
        <taxon>Thalassiosirales</taxon>
        <taxon>Skeletonemataceae</taxon>
        <taxon>Skeletonema</taxon>
        <taxon>Skeletonema marinoi-dohrnii complex</taxon>
    </lineage>
</organism>
<dbReference type="InterPro" id="IPR000868">
    <property type="entry name" value="Isochorismatase-like_dom"/>
</dbReference>
<dbReference type="SUPFAM" id="SSF52499">
    <property type="entry name" value="Isochorismatase-like hydrolases"/>
    <property type="match status" value="1"/>
</dbReference>
<feature type="domain" description="Isochorismatase-like" evidence="3">
    <location>
        <begin position="35"/>
        <end position="208"/>
    </location>
</feature>
<evidence type="ECO:0000259" key="3">
    <source>
        <dbReference type="Pfam" id="PF00857"/>
    </source>
</evidence>